<proteinExistence type="predicted"/>
<dbReference type="PRINTS" id="PR00364">
    <property type="entry name" value="DISEASERSIST"/>
</dbReference>
<dbReference type="Gene3D" id="3.40.50.300">
    <property type="entry name" value="P-loop containing nucleotide triphosphate hydrolases"/>
    <property type="match status" value="1"/>
</dbReference>
<organism evidence="2 3">
    <name type="scientific">Mycena albidolilacea</name>
    <dbReference type="NCBI Taxonomy" id="1033008"/>
    <lineage>
        <taxon>Eukaryota</taxon>
        <taxon>Fungi</taxon>
        <taxon>Dikarya</taxon>
        <taxon>Basidiomycota</taxon>
        <taxon>Agaricomycotina</taxon>
        <taxon>Agaricomycetes</taxon>
        <taxon>Agaricomycetidae</taxon>
        <taxon>Agaricales</taxon>
        <taxon>Marasmiineae</taxon>
        <taxon>Mycenaceae</taxon>
        <taxon>Mycena</taxon>
    </lineage>
</organism>
<dbReference type="PANTHER" id="PTHR47691">
    <property type="entry name" value="REGULATOR-RELATED"/>
    <property type="match status" value="1"/>
</dbReference>
<dbReference type="SUPFAM" id="SSF52540">
    <property type="entry name" value="P-loop containing nucleoside triphosphate hydrolases"/>
    <property type="match status" value="1"/>
</dbReference>
<evidence type="ECO:0000313" key="3">
    <source>
        <dbReference type="Proteomes" id="UP001218218"/>
    </source>
</evidence>
<feature type="domain" description="Novel STAND NTPase 1" evidence="1">
    <location>
        <begin position="5"/>
        <end position="144"/>
    </location>
</feature>
<dbReference type="PANTHER" id="PTHR47691:SF3">
    <property type="entry name" value="HTH-TYPE TRANSCRIPTIONAL REGULATOR RV0890C-RELATED"/>
    <property type="match status" value="1"/>
</dbReference>
<sequence>LPAKPKIFYGRDLELEEIIVAISQESPHVAILGGGGMGKTTLAKAVLHHPDIITKYDHRFFVPADSATSSTELATQIGFHIGLKPAGDLTRPVVQYFANGTSALLILDNLETPWEPMESRGKVEEFLSLLADVAHLALIITMRGAERPAKVRWTRPFLQPLGPISDNAARKTFMDITDDAHESHQVDRILQLTDNMPLAVDLIAHLVDYEGCSNVLTRWETEKTSLLSQGCDRRSSLDASIMISFSSPRIQSSPGAKDLLSLLSILPDGLSDMELVQSKVLTEDPLGCKAVLLATSLAYNDNKRHLKSLAPIREHIQQIHPPSATLMRPLAKHYHLLLDLYEKCDGTPQMGIIMDQTILNFGNLNQVLRRGLGHLDLED</sequence>
<accession>A0AAD7EC02</accession>
<dbReference type="Proteomes" id="UP001218218">
    <property type="component" value="Unassembled WGS sequence"/>
</dbReference>
<keyword evidence="3" id="KW-1185">Reference proteome</keyword>
<dbReference type="InterPro" id="IPR027417">
    <property type="entry name" value="P-loop_NTPase"/>
</dbReference>
<evidence type="ECO:0000259" key="1">
    <source>
        <dbReference type="Pfam" id="PF20703"/>
    </source>
</evidence>
<gene>
    <name evidence="2" type="ORF">DFH08DRAFT_1045891</name>
</gene>
<name>A0AAD7EC02_9AGAR</name>
<dbReference type="InterPro" id="IPR049052">
    <property type="entry name" value="nSTAND1"/>
</dbReference>
<keyword evidence="2" id="KW-0378">Hydrolase</keyword>
<feature type="non-terminal residue" evidence="2">
    <location>
        <position position="1"/>
    </location>
</feature>
<dbReference type="AlphaFoldDB" id="A0AAD7EC02"/>
<feature type="non-terminal residue" evidence="2">
    <location>
        <position position="379"/>
    </location>
</feature>
<dbReference type="Pfam" id="PF20703">
    <property type="entry name" value="nSTAND1"/>
    <property type="match status" value="1"/>
</dbReference>
<protein>
    <submittedName>
        <fullName evidence="2">P-loop containing nucleoside triphosphate hydrolase protein</fullName>
    </submittedName>
</protein>
<dbReference type="GO" id="GO:0016787">
    <property type="term" value="F:hydrolase activity"/>
    <property type="evidence" value="ECO:0007669"/>
    <property type="project" value="UniProtKB-KW"/>
</dbReference>
<comment type="caution">
    <text evidence="2">The sequence shown here is derived from an EMBL/GenBank/DDBJ whole genome shotgun (WGS) entry which is preliminary data.</text>
</comment>
<dbReference type="EMBL" id="JARIHO010000076">
    <property type="protein sequence ID" value="KAJ7310959.1"/>
    <property type="molecule type" value="Genomic_DNA"/>
</dbReference>
<evidence type="ECO:0000313" key="2">
    <source>
        <dbReference type="EMBL" id="KAJ7310959.1"/>
    </source>
</evidence>
<reference evidence="2" key="1">
    <citation type="submission" date="2023-03" db="EMBL/GenBank/DDBJ databases">
        <title>Massive genome expansion in bonnet fungi (Mycena s.s.) driven by repeated elements and novel gene families across ecological guilds.</title>
        <authorList>
            <consortium name="Lawrence Berkeley National Laboratory"/>
            <person name="Harder C.B."/>
            <person name="Miyauchi S."/>
            <person name="Viragh M."/>
            <person name="Kuo A."/>
            <person name="Thoen E."/>
            <person name="Andreopoulos B."/>
            <person name="Lu D."/>
            <person name="Skrede I."/>
            <person name="Drula E."/>
            <person name="Henrissat B."/>
            <person name="Morin E."/>
            <person name="Kohler A."/>
            <person name="Barry K."/>
            <person name="LaButti K."/>
            <person name="Morin E."/>
            <person name="Salamov A."/>
            <person name="Lipzen A."/>
            <person name="Mereny Z."/>
            <person name="Hegedus B."/>
            <person name="Baldrian P."/>
            <person name="Stursova M."/>
            <person name="Weitz H."/>
            <person name="Taylor A."/>
            <person name="Grigoriev I.V."/>
            <person name="Nagy L.G."/>
            <person name="Martin F."/>
            <person name="Kauserud H."/>
        </authorList>
    </citation>
    <scope>NUCLEOTIDE SEQUENCE</scope>
    <source>
        <strain evidence="2">CBHHK002</strain>
    </source>
</reference>